<accession>A0ABD5X7C1</accession>
<protein>
    <submittedName>
        <fullName evidence="5">Glycoside hydrolase family 13 protein</fullName>
    </submittedName>
</protein>
<dbReference type="SMART" id="SM00642">
    <property type="entry name" value="Aamy"/>
    <property type="match status" value="1"/>
</dbReference>
<dbReference type="InterPro" id="IPR013780">
    <property type="entry name" value="Glyco_hydro_b"/>
</dbReference>
<evidence type="ECO:0000256" key="3">
    <source>
        <dbReference type="SAM" id="MobiDB-lite"/>
    </source>
</evidence>
<dbReference type="Proteomes" id="UP001596388">
    <property type="component" value="Unassembled WGS sequence"/>
</dbReference>
<keyword evidence="2" id="KW-0326">Glycosidase</keyword>
<dbReference type="RefSeq" id="WP_276239554.1">
    <property type="nucleotide sequence ID" value="NZ_CP119990.1"/>
</dbReference>
<evidence type="ECO:0000313" key="5">
    <source>
        <dbReference type="EMBL" id="MFC7098891.1"/>
    </source>
</evidence>
<keyword evidence="6" id="KW-1185">Reference proteome</keyword>
<dbReference type="Gene3D" id="3.90.400.10">
    <property type="entry name" value="Oligo-1,6-glucosidase, Domain 2"/>
    <property type="match status" value="1"/>
</dbReference>
<dbReference type="InterPro" id="IPR004185">
    <property type="entry name" value="Glyco_hydro_13_lg-like_dom"/>
</dbReference>
<dbReference type="SUPFAM" id="SSF81296">
    <property type="entry name" value="E set domains"/>
    <property type="match status" value="1"/>
</dbReference>
<sequence length="594" mass="67307">MSIDRAGIDHRPTTSDSHAVDTETVEVRLRSARGNLDECALLHGDKFDWAASAQTTAMEQVHRDAEYDYWRLRVTPPHRRLVYAFRLRAGDDDLWLTEWGFEDAADVAYPTGGAERPLHYFEHPYLNANDVIDPPEWVEEAVFYQIFPDRFENGDPDRTPDDAAEWGEQPTTTNVFGGDLQGVIDRLDYLGELGITALYLTPVFASESNHKYNVADYGRVDPAFGDTATLSRLVDRAHERGIRVILDAVFNHCGRQFAPFQDVVEHGADSPYADWFHVHEFPIRFEPRPTFEAWGFEPHMPKLNTEHPQVRAYLIDVAVEWMEETGVDGWRLDVADEVDHEFWRAFRQAVKAENPDAYVLGEVWHDARPWLRGDQFDATMNYPFTYAVDGFFTEASIDGRAFADRVGRFLFRYPDATNRVLFNLLGSHDTARLRTRCGDDVDRVRVAMLALFTAVGVPCVYYGDEVGMRGGDDPDCRRTMVWDPTERDEALRAYVRELIAVRRERSALTRGDLRFVHDQCGGDLVVYRRTTAGSRDGLTVVINRGDEAATVELDDDWSAASVPSVVVASRDDAVREVDSTRVTVAGVSGVVLEP</sequence>
<dbReference type="GO" id="GO:0016798">
    <property type="term" value="F:hydrolase activity, acting on glycosyl bonds"/>
    <property type="evidence" value="ECO:0007669"/>
    <property type="project" value="UniProtKB-KW"/>
</dbReference>
<dbReference type="PANTHER" id="PTHR10357">
    <property type="entry name" value="ALPHA-AMYLASE FAMILY MEMBER"/>
    <property type="match status" value="1"/>
</dbReference>
<dbReference type="InterPro" id="IPR006047">
    <property type="entry name" value="GH13_cat_dom"/>
</dbReference>
<dbReference type="InterPro" id="IPR013783">
    <property type="entry name" value="Ig-like_fold"/>
</dbReference>
<keyword evidence="1 5" id="KW-0378">Hydrolase</keyword>
<gene>
    <name evidence="5" type="ORF">ACFQKD_16420</name>
</gene>
<dbReference type="PANTHER" id="PTHR10357:SF210">
    <property type="entry name" value="MALTODEXTRIN GLUCOSIDASE"/>
    <property type="match status" value="1"/>
</dbReference>
<dbReference type="Pfam" id="PF02903">
    <property type="entry name" value="Alpha-amylase_N"/>
    <property type="match status" value="1"/>
</dbReference>
<dbReference type="CDD" id="cd11338">
    <property type="entry name" value="AmyAc_CMD"/>
    <property type="match status" value="1"/>
</dbReference>
<name>A0ABD5X7C1_9EURY</name>
<dbReference type="SUPFAM" id="SSF51445">
    <property type="entry name" value="(Trans)glycosidases"/>
    <property type="match status" value="1"/>
</dbReference>
<dbReference type="InterPro" id="IPR017853">
    <property type="entry name" value="GH"/>
</dbReference>
<dbReference type="EMBL" id="JBHTAG010000004">
    <property type="protein sequence ID" value="MFC7098891.1"/>
    <property type="molecule type" value="Genomic_DNA"/>
</dbReference>
<dbReference type="Pfam" id="PF00128">
    <property type="entry name" value="Alpha-amylase"/>
    <property type="match status" value="1"/>
</dbReference>
<reference evidence="5 6" key="1">
    <citation type="journal article" date="2019" name="Int. J. Syst. Evol. Microbiol.">
        <title>The Global Catalogue of Microorganisms (GCM) 10K type strain sequencing project: providing services to taxonomists for standard genome sequencing and annotation.</title>
        <authorList>
            <consortium name="The Broad Institute Genomics Platform"/>
            <consortium name="The Broad Institute Genome Sequencing Center for Infectious Disease"/>
            <person name="Wu L."/>
            <person name="Ma J."/>
        </authorList>
    </citation>
    <scope>NUCLEOTIDE SEQUENCE [LARGE SCALE GENOMIC DNA]</scope>
    <source>
        <strain evidence="5 6">DT55</strain>
    </source>
</reference>
<dbReference type="Gene3D" id="2.60.40.10">
    <property type="entry name" value="Immunoglobulins"/>
    <property type="match status" value="1"/>
</dbReference>
<dbReference type="AlphaFoldDB" id="A0ABD5X7C1"/>
<dbReference type="GeneID" id="79271521"/>
<feature type="region of interest" description="Disordered" evidence="3">
    <location>
        <begin position="1"/>
        <end position="21"/>
    </location>
</feature>
<evidence type="ECO:0000256" key="1">
    <source>
        <dbReference type="ARBA" id="ARBA00022801"/>
    </source>
</evidence>
<comment type="caution">
    <text evidence="5">The sequence shown here is derived from an EMBL/GenBank/DDBJ whole genome shotgun (WGS) entry which is preliminary data.</text>
</comment>
<dbReference type="Gene3D" id="3.20.20.80">
    <property type="entry name" value="Glycosidases"/>
    <property type="match status" value="1"/>
</dbReference>
<dbReference type="InterPro" id="IPR014756">
    <property type="entry name" value="Ig_E-set"/>
</dbReference>
<dbReference type="Gene3D" id="2.60.40.1180">
    <property type="entry name" value="Golgi alpha-mannosidase II"/>
    <property type="match status" value="1"/>
</dbReference>
<dbReference type="InterPro" id="IPR045857">
    <property type="entry name" value="O16G_dom_2"/>
</dbReference>
<dbReference type="CDD" id="cd02857">
    <property type="entry name" value="E_set_CDase_PDE_N"/>
    <property type="match status" value="1"/>
</dbReference>
<evidence type="ECO:0000256" key="2">
    <source>
        <dbReference type="ARBA" id="ARBA00023295"/>
    </source>
</evidence>
<evidence type="ECO:0000313" key="6">
    <source>
        <dbReference type="Proteomes" id="UP001596388"/>
    </source>
</evidence>
<feature type="domain" description="Glycosyl hydrolase family 13 catalytic" evidence="4">
    <location>
        <begin position="145"/>
        <end position="502"/>
    </location>
</feature>
<evidence type="ECO:0000259" key="4">
    <source>
        <dbReference type="SMART" id="SM00642"/>
    </source>
</evidence>
<proteinExistence type="predicted"/>
<organism evidence="5 6">
    <name type="scientific">Halobaculum marinum</name>
    <dbReference type="NCBI Taxonomy" id="3031996"/>
    <lineage>
        <taxon>Archaea</taxon>
        <taxon>Methanobacteriati</taxon>
        <taxon>Methanobacteriota</taxon>
        <taxon>Stenosarchaea group</taxon>
        <taxon>Halobacteria</taxon>
        <taxon>Halobacteriales</taxon>
        <taxon>Haloferacaceae</taxon>
        <taxon>Halobaculum</taxon>
    </lineage>
</organism>